<feature type="transmembrane region" description="Helical" evidence="2">
    <location>
        <begin position="79"/>
        <end position="102"/>
    </location>
</feature>
<dbReference type="Proteomes" id="UP001492380">
    <property type="component" value="Unassembled WGS sequence"/>
</dbReference>
<keyword evidence="2" id="KW-0472">Membrane</keyword>
<reference evidence="4 5" key="1">
    <citation type="submission" date="2024-04" db="EMBL/GenBank/DDBJ databases">
        <title>Phyllosticta paracitricarpa is synonymous to the EU quarantine fungus P. citricarpa based on phylogenomic analyses.</title>
        <authorList>
            <consortium name="Lawrence Berkeley National Laboratory"/>
            <person name="Van Ingen-Buijs V.A."/>
            <person name="Van Westerhoven A.C."/>
            <person name="Haridas S."/>
            <person name="Skiadas P."/>
            <person name="Martin F."/>
            <person name="Groenewald J.Z."/>
            <person name="Crous P.W."/>
            <person name="Seidl M.F."/>
        </authorList>
    </citation>
    <scope>NUCLEOTIDE SEQUENCE [LARGE SCALE GENOMIC DNA]</scope>
    <source>
        <strain evidence="4 5">CBS 123374</strain>
    </source>
</reference>
<evidence type="ECO:0000313" key="4">
    <source>
        <dbReference type="EMBL" id="KAK8240586.1"/>
    </source>
</evidence>
<keyword evidence="5" id="KW-1185">Reference proteome</keyword>
<feature type="transmembrane region" description="Helical" evidence="2">
    <location>
        <begin position="706"/>
        <end position="728"/>
    </location>
</feature>
<organism evidence="4 5">
    <name type="scientific">Phyllosticta capitalensis</name>
    <dbReference type="NCBI Taxonomy" id="121624"/>
    <lineage>
        <taxon>Eukaryota</taxon>
        <taxon>Fungi</taxon>
        <taxon>Dikarya</taxon>
        <taxon>Ascomycota</taxon>
        <taxon>Pezizomycotina</taxon>
        <taxon>Dothideomycetes</taxon>
        <taxon>Dothideomycetes incertae sedis</taxon>
        <taxon>Botryosphaeriales</taxon>
        <taxon>Phyllostictaceae</taxon>
        <taxon>Phyllosticta</taxon>
    </lineage>
</organism>
<keyword evidence="2" id="KW-0812">Transmembrane</keyword>
<gene>
    <name evidence="4" type="ORF">HDK90DRAFT_188482</name>
</gene>
<name>A0ABR1YWT1_9PEZI</name>
<proteinExistence type="predicted"/>
<protein>
    <recommendedName>
        <fullName evidence="3">DUF6536 domain-containing protein</fullName>
    </recommendedName>
</protein>
<feature type="transmembrane region" description="Helical" evidence="2">
    <location>
        <begin position="600"/>
        <end position="621"/>
    </location>
</feature>
<evidence type="ECO:0000313" key="5">
    <source>
        <dbReference type="Proteomes" id="UP001492380"/>
    </source>
</evidence>
<evidence type="ECO:0000259" key="3">
    <source>
        <dbReference type="Pfam" id="PF20163"/>
    </source>
</evidence>
<evidence type="ECO:0000256" key="2">
    <source>
        <dbReference type="SAM" id="Phobius"/>
    </source>
</evidence>
<evidence type="ECO:0000256" key="1">
    <source>
        <dbReference type="SAM" id="MobiDB-lite"/>
    </source>
</evidence>
<feature type="transmembrane region" description="Helical" evidence="2">
    <location>
        <begin position="394"/>
        <end position="417"/>
    </location>
</feature>
<dbReference type="EMBL" id="JBBWRZ010000003">
    <property type="protein sequence ID" value="KAK8240586.1"/>
    <property type="molecule type" value="Genomic_DNA"/>
</dbReference>
<feature type="region of interest" description="Disordered" evidence="1">
    <location>
        <begin position="749"/>
        <end position="821"/>
    </location>
</feature>
<feature type="compositionally biased region" description="Basic and acidic residues" evidence="1">
    <location>
        <begin position="1"/>
        <end position="25"/>
    </location>
</feature>
<feature type="domain" description="DUF6536" evidence="3">
    <location>
        <begin position="78"/>
        <end position="226"/>
    </location>
</feature>
<feature type="region of interest" description="Disordered" evidence="1">
    <location>
        <begin position="1"/>
        <end position="48"/>
    </location>
</feature>
<dbReference type="PANTHER" id="PTHR35395:SF1">
    <property type="entry name" value="DUF6536 DOMAIN-CONTAINING PROTEIN"/>
    <property type="match status" value="1"/>
</dbReference>
<feature type="transmembrane region" description="Helical" evidence="2">
    <location>
        <begin position="535"/>
        <end position="554"/>
    </location>
</feature>
<feature type="transmembrane region" description="Helical" evidence="2">
    <location>
        <begin position="186"/>
        <end position="203"/>
    </location>
</feature>
<comment type="caution">
    <text evidence="4">The sequence shown here is derived from an EMBL/GenBank/DDBJ whole genome shotgun (WGS) entry which is preliminary data.</text>
</comment>
<accession>A0ABR1YWT1</accession>
<sequence length="899" mass="101760">MQDSHELDPLCPQEREHSAPCKDEPEQVLPKNVNGADPRLFSEKDGSGSRRFARIEDLATWIPDTTNPAKWTTQRAMMLCIHVGLSTAVLLLNIGFAASSIYNFDMETYTGQYFAGSCSSVKVANRWIHLAINVLSSLLLLSSNYCMQILVAPTREEVDEKHKNKDWFDIGVQSWRNWKRIALRRRIVCVILMVSSGLLHLMWNSAVFSATPVSWYRVAMVTSDFESDPNPWTNNSWTGDMTPNIQQMRNNISGLDRLNKTECFDRYISGSVGMGDLIVVSSNVTMADNQSIIYENTSASLLDMTSTARGSNWIMYNFWMCNRWKQTDTYLPTDWCTRDFLEPRLNEWSWKGWRWTTPDPSKGKYLYSRYYKIDYCLSDGDNSKVLEEKCALQFSSIVLIVVCILNATKCVCILYTAHIQWQSTVTSTSENNKKTEKPKKMTRILRRLVPKRLRNWYDEFSQMKKDVRENAKKVSLVTVGDAIASFLEHKDPWTCDKEMASMEDFTSQWPEKDHYSQYRIPKETIWFKSASRSKWYLTYGLISIMAIIAAPLLVLELYNLAQAGIPIDPASLWSEGIGSFNPYAYVVPQVVEKLPQLGQYFFSTFVANIFQVIISFFYLVYNSLITSLLIADEWNRFIYTRKAVRVSTPRSLQRSSYFLSLPLKYSVPLNIINTLLHWLVSQCVFVVASVEMVTPDFSHDKENDSFIIGFSTIATVLAIPAGVILFLAPLPLAFYWRLKAPASVEEEDGGATQCVGHSDADEGKNDGTTPGPRTSVISTASSSPDISRPVSHTKTDSKAQLLPLKTTTQSPNVRPSKHAKSTYPMPLASTCSAAISAACHSHKEDVHAHLLPITWGFVGDSENSEEGRFCFTTARDVRWPSKDDLSRMKGRQLSDGGGV</sequence>
<dbReference type="Pfam" id="PF20163">
    <property type="entry name" value="DUF6536"/>
    <property type="match status" value="1"/>
</dbReference>
<dbReference type="PANTHER" id="PTHR35395">
    <property type="entry name" value="DUF6536 DOMAIN-CONTAINING PROTEIN"/>
    <property type="match status" value="1"/>
</dbReference>
<keyword evidence="2" id="KW-1133">Transmembrane helix</keyword>
<feature type="compositionally biased region" description="Polar residues" evidence="1">
    <location>
        <begin position="766"/>
        <end position="785"/>
    </location>
</feature>
<feature type="transmembrane region" description="Helical" evidence="2">
    <location>
        <begin position="127"/>
        <end position="147"/>
    </location>
</feature>
<dbReference type="InterPro" id="IPR046623">
    <property type="entry name" value="DUF6536"/>
</dbReference>